<accession>A0A2V4VEZ9</accession>
<evidence type="ECO:0000313" key="2">
    <source>
        <dbReference type="EMBL" id="PYE40858.1"/>
    </source>
</evidence>
<dbReference type="AlphaFoldDB" id="A0A2V4VEZ9"/>
<dbReference type="PROSITE" id="PS51257">
    <property type="entry name" value="PROKAR_LIPOPROTEIN"/>
    <property type="match status" value="1"/>
</dbReference>
<dbReference type="OrthoDB" id="6657815at2"/>
<gene>
    <name evidence="2" type="ORF">DFP82_101171</name>
</gene>
<feature type="signal peptide" evidence="1">
    <location>
        <begin position="1"/>
        <end position="27"/>
    </location>
</feature>
<evidence type="ECO:0000256" key="1">
    <source>
        <dbReference type="SAM" id="SignalP"/>
    </source>
</evidence>
<dbReference type="Proteomes" id="UP000247746">
    <property type="component" value="Unassembled WGS sequence"/>
</dbReference>
<dbReference type="EMBL" id="QJSU01000001">
    <property type="protein sequence ID" value="PYE40858.1"/>
    <property type="molecule type" value="Genomic_DNA"/>
</dbReference>
<proteinExistence type="predicted"/>
<reference evidence="2 3" key="1">
    <citation type="submission" date="2018-06" db="EMBL/GenBank/DDBJ databases">
        <title>Genomic Encyclopedia of Type Strains, Phase III (KMG-III): the genomes of soil and plant-associated and newly described type strains.</title>
        <authorList>
            <person name="Whitman W."/>
        </authorList>
    </citation>
    <scope>NUCLEOTIDE SEQUENCE [LARGE SCALE GENOMIC DNA]</scope>
    <source>
        <strain evidence="2 3">CECT 5889</strain>
    </source>
</reference>
<name>A0A2V4VEZ9_9GAMM</name>
<keyword evidence="3" id="KW-1185">Reference proteome</keyword>
<comment type="caution">
    <text evidence="2">The sequence shown here is derived from an EMBL/GenBank/DDBJ whole genome shotgun (WGS) entry which is preliminary data.</text>
</comment>
<feature type="chain" id="PRO_5016107663" description="Secreted protein" evidence="1">
    <location>
        <begin position="28"/>
        <end position="87"/>
    </location>
</feature>
<protein>
    <recommendedName>
        <fullName evidence="4">Secreted protein</fullName>
    </recommendedName>
</protein>
<sequence length="87" mass="9203">MSVELLKRLRGSVVLTALLAGVLSISACQQQSETDVDMAHGADTEETIPMSAEPAEPNNIIIDTSDTSVDKVEEGTVISVDEDSDVN</sequence>
<organism evidence="2 3">
    <name type="scientific">Psychrobacter fozii</name>
    <dbReference type="NCBI Taxonomy" id="198480"/>
    <lineage>
        <taxon>Bacteria</taxon>
        <taxon>Pseudomonadati</taxon>
        <taxon>Pseudomonadota</taxon>
        <taxon>Gammaproteobacteria</taxon>
        <taxon>Moraxellales</taxon>
        <taxon>Moraxellaceae</taxon>
        <taxon>Psychrobacter</taxon>
    </lineage>
</organism>
<keyword evidence="1" id="KW-0732">Signal</keyword>
<dbReference type="RefSeq" id="WP_110921839.1">
    <property type="nucleotide sequence ID" value="NZ_QJSU01000001.1"/>
</dbReference>
<evidence type="ECO:0000313" key="3">
    <source>
        <dbReference type="Proteomes" id="UP000247746"/>
    </source>
</evidence>
<evidence type="ECO:0008006" key="4">
    <source>
        <dbReference type="Google" id="ProtNLM"/>
    </source>
</evidence>